<evidence type="ECO:0000313" key="6">
    <source>
        <dbReference type="EMBL" id="MDY5169680.1"/>
    </source>
</evidence>
<evidence type="ECO:0000256" key="1">
    <source>
        <dbReference type="ARBA" id="ARBA00010873"/>
    </source>
</evidence>
<comment type="caution">
    <text evidence="6">The sequence shown here is derived from an EMBL/GenBank/DDBJ whole genome shotgun (WGS) entry which is preliminary data.</text>
</comment>
<feature type="domain" description="MobA/MobL protein" evidence="5">
    <location>
        <begin position="83"/>
        <end position="352"/>
    </location>
</feature>
<keyword evidence="2" id="KW-0184">Conjugation</keyword>
<dbReference type="InterPro" id="IPR005053">
    <property type="entry name" value="MobA_MobL"/>
</dbReference>
<dbReference type="NCBIfam" id="NF041496">
    <property type="entry name" value="MobQ"/>
    <property type="match status" value="1"/>
</dbReference>
<dbReference type="EMBL" id="JALDAW010000023">
    <property type="protein sequence ID" value="MDY5169680.1"/>
    <property type="molecule type" value="Genomic_DNA"/>
</dbReference>
<evidence type="ECO:0000256" key="4">
    <source>
        <dbReference type="SAM" id="MobiDB-lite"/>
    </source>
</evidence>
<feature type="coiled-coil region" evidence="3">
    <location>
        <begin position="474"/>
        <end position="544"/>
    </location>
</feature>
<evidence type="ECO:0000313" key="7">
    <source>
        <dbReference type="Proteomes" id="UP001276902"/>
    </source>
</evidence>
<accession>A0AB35UNR0</accession>
<evidence type="ECO:0000259" key="5">
    <source>
        <dbReference type="Pfam" id="PF03389"/>
    </source>
</evidence>
<reference evidence="6" key="1">
    <citation type="submission" date="2022-03" db="EMBL/GenBank/DDBJ databases">
        <title>First case of bacteraemia caused by Dielma fastidiosa in a patient hospitalised with diverticulitis.</title>
        <authorList>
            <person name="Forman-Ankjaer B."/>
            <person name="Hvid-Jensen F."/>
            <person name="Kobel C.M."/>
            <person name="Greve T."/>
        </authorList>
    </citation>
    <scope>NUCLEOTIDE SEQUENCE</scope>
    <source>
        <strain evidence="6">AUH_DF_2021</strain>
    </source>
</reference>
<name>A0AB35UNR0_9FIRM</name>
<proteinExistence type="inferred from homology"/>
<dbReference type="Proteomes" id="UP001276902">
    <property type="component" value="Unassembled WGS sequence"/>
</dbReference>
<organism evidence="6 7">
    <name type="scientific">Dielma fastidiosa</name>
    <dbReference type="NCBI Taxonomy" id="1034346"/>
    <lineage>
        <taxon>Bacteria</taxon>
        <taxon>Bacillati</taxon>
        <taxon>Bacillota</taxon>
        <taxon>Erysipelotrichia</taxon>
        <taxon>Erysipelotrichales</taxon>
        <taxon>Erysipelotrichaceae</taxon>
        <taxon>Dielma</taxon>
    </lineage>
</organism>
<sequence length="630" mass="72551">MPQHLQGAAVIVCAGRSCFCFGNSLHPARTNLPPAALFAAMPEAHLRGIFSFAKEKQKKEERGEEDMAIYHLEAKVVSRGAGRSAVAASAYLSCSRLYNDYDGIQHDYTKKQGLVWQQMFLPEYAPQEWQDREKLWNAVEEVETAKDSRLAREFVVALPIELNREQQIELLQDFIREQFVSDGMCADAAIHDTDGHNPHAHILLTVRPLDEQGRWQYKTEKEYLCMRNGEERGFTAAEFRAAQNEGWEKQYPYKVGKKKVYMTPSAAEAQGLIRADKHPKSTRYGRQNPISERWNSEEQLVTWRAAWADVTNLYLERAGRAERIDHRSNAARGLDEQPTIHEGVTARALERKGIIADRCEINRQIKADNALLRELKAAVRKLAQAVKNTLPVIAEAMEKLRANMIVFRYQLRHIGRGRQRMKDYIHAVQPNLVRYTELVQEIRGKGKERKSLLAQKKETPLYLIPKQCELSRHIAELTEELEELKSEKDMLLHSLECSDDAGIAAVKKDISTMEAALKKLSQQEEKYTAELNDALQQYADLKTQSAEFDPDELQDARLDLRPAMERSVVDRVQSAYGDKYDYLMMYDSKRDVADILHEETEARSIREHLRQKQQAQQKQNKKNSRDTWER</sequence>
<dbReference type="Pfam" id="PF03389">
    <property type="entry name" value="MobA_MobL"/>
    <property type="match status" value="1"/>
</dbReference>
<dbReference type="AlphaFoldDB" id="A0AB35UNR0"/>
<keyword evidence="3" id="KW-0175">Coiled coil</keyword>
<gene>
    <name evidence="6" type="ORF">MQE39_16310</name>
</gene>
<evidence type="ECO:0000256" key="2">
    <source>
        <dbReference type="ARBA" id="ARBA00022971"/>
    </source>
</evidence>
<dbReference type="Gene3D" id="3.30.930.30">
    <property type="match status" value="1"/>
</dbReference>
<protein>
    <submittedName>
        <fullName evidence="6">MobA/MobL family protein</fullName>
    </submittedName>
</protein>
<feature type="region of interest" description="Disordered" evidence="4">
    <location>
        <begin position="606"/>
        <end position="630"/>
    </location>
</feature>
<evidence type="ECO:0000256" key="3">
    <source>
        <dbReference type="SAM" id="Coils"/>
    </source>
</evidence>
<comment type="similarity">
    <text evidence="1">Belongs to the MobA/MobL family.</text>
</comment>